<feature type="compositionally biased region" description="Polar residues" evidence="2">
    <location>
        <begin position="79"/>
        <end position="97"/>
    </location>
</feature>
<dbReference type="Pfam" id="PF09811">
    <property type="entry name" value="Yae1_N"/>
    <property type="match status" value="1"/>
</dbReference>
<feature type="domain" description="Essential protein Yae1 N-terminal" evidence="3">
    <location>
        <begin position="20"/>
        <end position="58"/>
    </location>
</feature>
<reference evidence="4 5" key="1">
    <citation type="submission" date="2016-03" db="EMBL/GenBank/DDBJ databases">
        <authorList>
            <person name="Ploux O."/>
        </authorList>
    </citation>
    <scope>NUCLEOTIDE SEQUENCE [LARGE SCALE GENOMIC DNA]</scope>
    <source>
        <strain evidence="4 5">UAMH 11012</strain>
    </source>
</reference>
<comment type="similarity">
    <text evidence="1">Belongs to the LTO1 family.</text>
</comment>
<dbReference type="InterPro" id="IPR052436">
    <property type="entry name" value="LTO1_adapter"/>
</dbReference>
<dbReference type="EMBL" id="FJOG01000014">
    <property type="protein sequence ID" value="CZR59746.1"/>
    <property type="molecule type" value="Genomic_DNA"/>
</dbReference>
<name>A0A1L7X405_9HELO</name>
<evidence type="ECO:0000313" key="4">
    <source>
        <dbReference type="EMBL" id="CZR59746.1"/>
    </source>
</evidence>
<proteinExistence type="inferred from homology"/>
<dbReference type="PANTHER" id="PTHR28532">
    <property type="entry name" value="GEO13458P1"/>
    <property type="match status" value="1"/>
</dbReference>
<evidence type="ECO:0000259" key="3">
    <source>
        <dbReference type="Pfam" id="PF09811"/>
    </source>
</evidence>
<feature type="region of interest" description="Disordered" evidence="2">
    <location>
        <begin position="70"/>
        <end position="106"/>
    </location>
</feature>
<accession>A0A1L7X405</accession>
<organism evidence="4 5">
    <name type="scientific">Phialocephala subalpina</name>
    <dbReference type="NCBI Taxonomy" id="576137"/>
    <lineage>
        <taxon>Eukaryota</taxon>
        <taxon>Fungi</taxon>
        <taxon>Dikarya</taxon>
        <taxon>Ascomycota</taxon>
        <taxon>Pezizomycotina</taxon>
        <taxon>Leotiomycetes</taxon>
        <taxon>Helotiales</taxon>
        <taxon>Mollisiaceae</taxon>
        <taxon>Phialocephala</taxon>
        <taxon>Phialocephala fortinii species complex</taxon>
    </lineage>
</organism>
<gene>
    <name evidence="4" type="ORF">PAC_09640</name>
</gene>
<protein>
    <recommendedName>
        <fullName evidence="3">Essential protein Yae1 N-terminal domain-containing protein</fullName>
    </recommendedName>
</protein>
<dbReference type="PANTHER" id="PTHR28532:SF1">
    <property type="entry name" value="ORAL CANCER OVEREXPRESSED 1"/>
    <property type="match status" value="1"/>
</dbReference>
<keyword evidence="5" id="KW-1185">Reference proteome</keyword>
<sequence length="167" mass="18339">MSPNTFDEVLGLEEEFYDGGFQQGLSDGIKAGRIEGRTFGLEKGFEKYVESGRMYGKVLVWANQMHSGRKVSAQGAAVQETSTPSTIPRGSDQNEPAPTSLPPLPNNQRLAKHIKVLHALSESESLSTENTEEAVTNFDDRLKRAQGKTKVIERIVGDMKGETEDIV</sequence>
<dbReference type="OrthoDB" id="48036at2759"/>
<evidence type="ECO:0000256" key="1">
    <source>
        <dbReference type="ARBA" id="ARBA00038090"/>
    </source>
</evidence>
<dbReference type="AlphaFoldDB" id="A0A1L7X405"/>
<evidence type="ECO:0000256" key="2">
    <source>
        <dbReference type="SAM" id="MobiDB-lite"/>
    </source>
</evidence>
<dbReference type="InterPro" id="IPR019191">
    <property type="entry name" value="Essential_protein_Yae1_N"/>
</dbReference>
<dbReference type="Proteomes" id="UP000184330">
    <property type="component" value="Unassembled WGS sequence"/>
</dbReference>
<evidence type="ECO:0000313" key="5">
    <source>
        <dbReference type="Proteomes" id="UP000184330"/>
    </source>
</evidence>
<dbReference type="STRING" id="576137.A0A1L7X405"/>